<protein>
    <submittedName>
        <fullName evidence="1">DUF1493 family protein</fullName>
    </submittedName>
</protein>
<name>A0A973W0V2_9BRAD</name>
<dbReference type="Pfam" id="PF07377">
    <property type="entry name" value="DUF1493"/>
    <property type="match status" value="1"/>
</dbReference>
<reference evidence="2" key="2">
    <citation type="journal article" date="2021" name="Int. J. Syst. Evol. Microbiol.">
        <title>Bradyrhizobium septentrionale sp. nov. (sv. septentrionale) and Bradyrhizobium quebecense sp. nov. (sv. septentrionale) associated with legumes native to Canada possess rearranged symbiosis genes and numerous insertion sequences.</title>
        <authorList>
            <person name="Bromfield E.S.P."/>
            <person name="Cloutier S."/>
        </authorList>
    </citation>
    <scope>NUCLEOTIDE SEQUENCE</scope>
    <source>
        <strain evidence="2">5S5</strain>
    </source>
</reference>
<evidence type="ECO:0000313" key="2">
    <source>
        <dbReference type="EMBL" id="WXC76951.1"/>
    </source>
</evidence>
<dbReference type="Proteomes" id="UP001432046">
    <property type="component" value="Chromosome"/>
</dbReference>
<organism evidence="1">
    <name type="scientific">Bradyrhizobium septentrionale</name>
    <dbReference type="NCBI Taxonomy" id="1404411"/>
    <lineage>
        <taxon>Bacteria</taxon>
        <taxon>Pseudomonadati</taxon>
        <taxon>Pseudomonadota</taxon>
        <taxon>Alphaproteobacteria</taxon>
        <taxon>Hyphomicrobiales</taxon>
        <taxon>Nitrobacteraceae</taxon>
        <taxon>Bradyrhizobium</taxon>
    </lineage>
</organism>
<dbReference type="InterPro" id="IPR010862">
    <property type="entry name" value="DUF1493"/>
</dbReference>
<evidence type="ECO:0000313" key="3">
    <source>
        <dbReference type="Proteomes" id="UP001432046"/>
    </source>
</evidence>
<proteinExistence type="predicted"/>
<dbReference type="AlphaFoldDB" id="A0A973W0V2"/>
<reference evidence="1" key="1">
    <citation type="submission" date="2020-06" db="EMBL/GenBank/DDBJ databases">
        <title>Whole Genome Sequence of Bradyrhizobium sp. Strain 1S1.</title>
        <authorList>
            <person name="Bromfield E.S.P."/>
            <person name="Cloutier S."/>
        </authorList>
    </citation>
    <scope>NUCLEOTIDE SEQUENCE [LARGE SCALE GENOMIC DNA]</scope>
    <source>
        <strain evidence="1">1S1</strain>
    </source>
</reference>
<dbReference type="RefSeq" id="WP_166204504.1">
    <property type="nucleotide sequence ID" value="NZ_CP088285.1"/>
</dbReference>
<reference evidence="2" key="3">
    <citation type="submission" date="2024-03" db="EMBL/GenBank/DDBJ databases">
        <authorList>
            <person name="Bromfield E.S.P."/>
            <person name="Cloutier S."/>
        </authorList>
    </citation>
    <scope>NUCLEOTIDE SEQUENCE</scope>
    <source>
        <strain evidence="2">5S5</strain>
    </source>
</reference>
<accession>A0A973W0V2</accession>
<sequence length="112" mass="13110">MERQQLFNEVLEKLSRWGITQRYRLPITAETEVFHDLRIYGDDLFELVIWLHKRFGVATNLDLGRYAPPETPFPFLRLNALIARRQYDSLTLRDVMAAIQAKSWFPSAGLAD</sequence>
<gene>
    <name evidence="1" type="ORF">HAP48_019475</name>
    <name evidence="2" type="ORF">WDK88_26160</name>
</gene>
<keyword evidence="3" id="KW-1185">Reference proteome</keyword>
<dbReference type="EMBL" id="JAAOLE020000001">
    <property type="protein sequence ID" value="NVI45095.1"/>
    <property type="molecule type" value="Genomic_DNA"/>
</dbReference>
<dbReference type="EMBL" id="CP147711">
    <property type="protein sequence ID" value="WXC76951.1"/>
    <property type="molecule type" value="Genomic_DNA"/>
</dbReference>
<evidence type="ECO:0000313" key="1">
    <source>
        <dbReference type="EMBL" id="NVI45095.1"/>
    </source>
</evidence>